<evidence type="ECO:0000313" key="1">
    <source>
        <dbReference type="EMBL" id="SFZ91656.1"/>
    </source>
</evidence>
<gene>
    <name evidence="1" type="ORF">SAMN05428642_102194</name>
</gene>
<name>A0A1K2IHE6_9FLAO</name>
<protein>
    <submittedName>
        <fullName evidence="1">Uncharacterized protein</fullName>
    </submittedName>
</protein>
<dbReference type="EMBL" id="FPKV01000002">
    <property type="protein sequence ID" value="SFZ91656.1"/>
    <property type="molecule type" value="Genomic_DNA"/>
</dbReference>
<proteinExistence type="predicted"/>
<reference evidence="1 2" key="1">
    <citation type="submission" date="2016-10" db="EMBL/GenBank/DDBJ databases">
        <authorList>
            <person name="de Groot N.N."/>
        </authorList>
    </citation>
    <scope>NUCLEOTIDE SEQUENCE [LARGE SCALE GENOMIC DNA]</scope>
    <source>
        <strain evidence="1 2">DSM 18180</strain>
    </source>
</reference>
<dbReference type="Proteomes" id="UP000182544">
    <property type="component" value="Unassembled WGS sequence"/>
</dbReference>
<evidence type="ECO:0000313" key="2">
    <source>
        <dbReference type="Proteomes" id="UP000182544"/>
    </source>
</evidence>
<keyword evidence="2" id="KW-1185">Reference proteome</keyword>
<organism evidence="1 2">
    <name type="scientific">Flaviramulus basaltis</name>
    <dbReference type="NCBI Taxonomy" id="369401"/>
    <lineage>
        <taxon>Bacteria</taxon>
        <taxon>Pseudomonadati</taxon>
        <taxon>Bacteroidota</taxon>
        <taxon>Flavobacteriia</taxon>
        <taxon>Flavobacteriales</taxon>
        <taxon>Flavobacteriaceae</taxon>
        <taxon>Flaviramulus</taxon>
    </lineage>
</organism>
<dbReference type="AlphaFoldDB" id="A0A1K2IHE6"/>
<dbReference type="STRING" id="369401.SAMN05428642_102194"/>
<accession>A0A1K2IHE6</accession>
<sequence>MKTYIYTINIQCFNELILDDVLTIITQVGEYFAVKSIRHVEIYKAEKLLVNLLCV</sequence>